<evidence type="ECO:0000313" key="2">
    <source>
        <dbReference type="EMBL" id="WMC12101.1"/>
    </source>
</evidence>
<gene>
    <name evidence="2" type="ORF">PU634_06980</name>
</gene>
<feature type="chain" id="PRO_5041415700" evidence="1">
    <location>
        <begin position="21"/>
        <end position="437"/>
    </location>
</feature>
<evidence type="ECO:0000313" key="3">
    <source>
        <dbReference type="Proteomes" id="UP001223802"/>
    </source>
</evidence>
<keyword evidence="3" id="KW-1185">Reference proteome</keyword>
<accession>A0AA50QDF0</accession>
<sequence>MKTKKIAAAVAAVVAVGAVAINQAGYREQVKNGVDNLVEQLNDARMFGEDLQAELVSHEEGVFSSSGVITVKADSGYRPTEFQLTYTVNHGLTTLLTGASYQAELINSIMDGNAQQTMTSVLLDGKPVVIEGSLGSDSIDGTLTVPAISFAESRGGLETRPMVAAFSASEFDNEGTPGIYEVQADVPFIKFRDRREGFELKDASLELTSEFDGKEGNGELSLAVNEAIVIQDGYRRNSGKTKLKDLAVAMNFDLEEEFSSEFSLAFGEFNANGESLSNVELSYTLAGIDGQSILELIKLSEQATREGWSERRLQQSVEHVFRARADDLLAYNPELEIKRMKADINGELLIDAEGIARLDASKLPQDFLKSSFEYNRAPNPQALINAIVVDFEARLGKNASNMASALNPMAAAILSESGDRFTFRIEDGETTLNGERI</sequence>
<protein>
    <submittedName>
        <fullName evidence="2">DUF945 family protein</fullName>
    </submittedName>
</protein>
<dbReference type="Pfam" id="PF06097">
    <property type="entry name" value="DUF945"/>
    <property type="match status" value="1"/>
</dbReference>
<dbReference type="EMBL" id="CP118224">
    <property type="protein sequence ID" value="WMC12101.1"/>
    <property type="molecule type" value="Genomic_DNA"/>
</dbReference>
<proteinExistence type="predicted"/>
<feature type="signal peptide" evidence="1">
    <location>
        <begin position="1"/>
        <end position="20"/>
    </location>
</feature>
<organism evidence="2 3">
    <name type="scientific">Oceanimonas pelagia</name>
    <dbReference type="NCBI Taxonomy" id="3028314"/>
    <lineage>
        <taxon>Bacteria</taxon>
        <taxon>Pseudomonadati</taxon>
        <taxon>Pseudomonadota</taxon>
        <taxon>Gammaproteobacteria</taxon>
        <taxon>Aeromonadales</taxon>
        <taxon>Aeromonadaceae</taxon>
        <taxon>Oceanimonas</taxon>
    </lineage>
</organism>
<dbReference type="AlphaFoldDB" id="A0AA50QDF0"/>
<keyword evidence="1" id="KW-0732">Signal</keyword>
<dbReference type="KEGG" id="ope:PU634_06980"/>
<reference evidence="2 3" key="1">
    <citation type="submission" date="2023-02" db="EMBL/GenBank/DDBJ databases">
        <title>Complete genome sequence of a novel bacterium Oceanimonas sp. NTOU-MSR1 isolated from marine coast sediment.</title>
        <authorList>
            <person name="Yang H.-T."/>
            <person name="Chen Y.-L."/>
            <person name="Ho Y.-N."/>
        </authorList>
    </citation>
    <scope>NUCLEOTIDE SEQUENCE [LARGE SCALE GENOMIC DNA]</scope>
    <source>
        <strain evidence="2 3">NTOU-MSR1</strain>
    </source>
</reference>
<dbReference type="InterPro" id="IPR010352">
    <property type="entry name" value="DUF945"/>
</dbReference>
<dbReference type="RefSeq" id="WP_306763338.1">
    <property type="nucleotide sequence ID" value="NZ_CP118224.1"/>
</dbReference>
<dbReference type="Proteomes" id="UP001223802">
    <property type="component" value="Chromosome"/>
</dbReference>
<name>A0AA50QDF0_9GAMM</name>
<evidence type="ECO:0000256" key="1">
    <source>
        <dbReference type="SAM" id="SignalP"/>
    </source>
</evidence>